<dbReference type="EMBL" id="BOMB01000010">
    <property type="protein sequence ID" value="GID10885.1"/>
    <property type="molecule type" value="Genomic_DNA"/>
</dbReference>
<keyword evidence="4" id="KW-1185">Reference proteome</keyword>
<dbReference type="RefSeq" id="WP_203656492.1">
    <property type="nucleotide sequence ID" value="NZ_BAAAZM010000004.1"/>
</dbReference>
<proteinExistence type="predicted"/>
<keyword evidence="2" id="KW-0732">Signal</keyword>
<organism evidence="3 4">
    <name type="scientific">Actinocatenispora rupis</name>
    <dbReference type="NCBI Taxonomy" id="519421"/>
    <lineage>
        <taxon>Bacteria</taxon>
        <taxon>Bacillati</taxon>
        <taxon>Actinomycetota</taxon>
        <taxon>Actinomycetes</taxon>
        <taxon>Micromonosporales</taxon>
        <taxon>Micromonosporaceae</taxon>
        <taxon>Actinocatenispora</taxon>
    </lineage>
</organism>
<evidence type="ECO:0000256" key="1">
    <source>
        <dbReference type="SAM" id="MobiDB-lite"/>
    </source>
</evidence>
<evidence type="ECO:0000313" key="4">
    <source>
        <dbReference type="Proteomes" id="UP000612808"/>
    </source>
</evidence>
<dbReference type="Gene3D" id="2.60.40.1190">
    <property type="match status" value="1"/>
</dbReference>
<dbReference type="SUPFAM" id="SSF49344">
    <property type="entry name" value="CBD9-like"/>
    <property type="match status" value="1"/>
</dbReference>
<comment type="caution">
    <text evidence="3">The sequence shown here is derived from an EMBL/GenBank/DDBJ whole genome shotgun (WGS) entry which is preliminary data.</text>
</comment>
<dbReference type="InterPro" id="IPR006311">
    <property type="entry name" value="TAT_signal"/>
</dbReference>
<reference evidence="3" key="1">
    <citation type="submission" date="2021-01" db="EMBL/GenBank/DDBJ databases">
        <title>Whole genome shotgun sequence of Actinocatenispora rupis NBRC 107355.</title>
        <authorList>
            <person name="Komaki H."/>
            <person name="Tamura T."/>
        </authorList>
    </citation>
    <scope>NUCLEOTIDE SEQUENCE</scope>
    <source>
        <strain evidence="3">NBRC 107355</strain>
    </source>
</reference>
<accession>A0A8J3J2G7</accession>
<protein>
    <submittedName>
        <fullName evidence="3">Uncharacterized protein</fullName>
    </submittedName>
</protein>
<feature type="signal peptide" evidence="2">
    <location>
        <begin position="1"/>
        <end position="28"/>
    </location>
</feature>
<feature type="region of interest" description="Disordered" evidence="1">
    <location>
        <begin position="368"/>
        <end position="387"/>
    </location>
</feature>
<feature type="chain" id="PRO_5038886923" evidence="2">
    <location>
        <begin position="29"/>
        <end position="943"/>
    </location>
</feature>
<gene>
    <name evidence="3" type="ORF">Aru02nite_17740</name>
</gene>
<dbReference type="InterPro" id="IPR017853">
    <property type="entry name" value="GH"/>
</dbReference>
<dbReference type="AlphaFoldDB" id="A0A8J3J2G7"/>
<sequence>MSDTTPRGITRRTTMAYGAALAAGAAVAGTFSPAGTASAAAAPTVTFAFSDPAGLYVVDGSGQAKPELVVTVTSAAALSGTVTWAVLARGTELVHNGQTAFDAPAGSPAATTIALGALGVDHYAVTVTVTDRSGTQLATTRLGLGVLRPAVSGLRPGSAFGLGIRPESSPAITKRIAQLMGVKWTRGVISVQPDTVCPSPGVFWGQSAIDVARAEIAEWRGYGIEPLGFINYNMSWNVEPGPNGPVQVYQNRPHDLAAHAEMVYHAIAPLQDLVKYWELWNEPWVHGWAWMTGDAQDYRDMVKLIWDRVKPDFPDVKLIGGGSVTYNRDIVYAKGSTDTGYIDGSVNHAYGYPDATQYAMTKTQIKLDKQGSRSGGSGGQWQTELGTNPTASFPHLPKEEANYAVARTVAPTYLLHMLAGAEESSPIRVFWFSLSYDKKYSGQEFNIYDIATRTPLPAVTAYAAMTSRLEDADLLTELYPDSRSTWGFLFRAKDGSGRAAVYADQIWDGTDEHPAAGYHGTLTLHDAYGIRVYDYLGRQLADGRSSTVTLAVNAWEVLYFEGTRTPDALRDALTTNATFAYDTPLVVTPLSLDRPVGAGTVLDVRVENTSPAEVDAILRMTAPAGWTLQRTDVPVLKLAPGEQRTVHFPVTAYQVDGHNQYQVGWRATFPRRPGLTQRGTQTVRVAHMPYRTITVGGDAAQWATVVPVTMTSVSATGDRKDYVFRSAWDDTNWYLRAEIDDDLHVANDPFPRNRYLFPFKADSIQLAFDVVADKTEDLLAGDPHHDKCLRSLSHLYVATLAKGGVPELHRQCAPGTNYQTYYPTNADLPTPLGPMDAHPTSGTEGRVQITRDETAKRTTYEIAIPWTQLPEVAAKLPGLKPGDVLPLAFAPQVTDAGTGGHGATYWTAQQEAPASGCYNFAPFWGTGAQFSGGRIDTRWGIGR</sequence>
<dbReference type="PANTHER" id="PTHR12631:SF10">
    <property type="entry name" value="BETA-XYLOSIDASE-LIKE PROTEIN-RELATED"/>
    <property type="match status" value="1"/>
</dbReference>
<dbReference type="Gene3D" id="3.20.20.80">
    <property type="entry name" value="Glycosidases"/>
    <property type="match status" value="1"/>
</dbReference>
<evidence type="ECO:0000313" key="3">
    <source>
        <dbReference type="EMBL" id="GID10885.1"/>
    </source>
</evidence>
<dbReference type="InterPro" id="IPR051923">
    <property type="entry name" value="Glycosyl_Hydrolase_39"/>
</dbReference>
<dbReference type="SUPFAM" id="SSF51445">
    <property type="entry name" value="(Trans)glycosidases"/>
    <property type="match status" value="1"/>
</dbReference>
<dbReference type="GO" id="GO:0004553">
    <property type="term" value="F:hydrolase activity, hydrolyzing O-glycosyl compounds"/>
    <property type="evidence" value="ECO:0007669"/>
    <property type="project" value="TreeGrafter"/>
</dbReference>
<dbReference type="Proteomes" id="UP000612808">
    <property type="component" value="Unassembled WGS sequence"/>
</dbReference>
<dbReference type="PROSITE" id="PS51318">
    <property type="entry name" value="TAT"/>
    <property type="match status" value="1"/>
</dbReference>
<name>A0A8J3J2G7_9ACTN</name>
<dbReference type="PANTHER" id="PTHR12631">
    <property type="entry name" value="ALPHA-L-IDURONIDASE"/>
    <property type="match status" value="1"/>
</dbReference>
<evidence type="ECO:0000256" key="2">
    <source>
        <dbReference type="SAM" id="SignalP"/>
    </source>
</evidence>